<dbReference type="RefSeq" id="WP_054453449.1">
    <property type="nucleotide sequence ID" value="NZ_LHPH01000005.1"/>
</dbReference>
<dbReference type="NCBIfam" id="TIGR01509">
    <property type="entry name" value="HAD-SF-IA-v3"/>
    <property type="match status" value="1"/>
</dbReference>
<dbReference type="Gene3D" id="3.40.50.1000">
    <property type="entry name" value="HAD superfamily/HAD-like"/>
    <property type="match status" value="1"/>
</dbReference>
<dbReference type="GO" id="GO:0006281">
    <property type="term" value="P:DNA repair"/>
    <property type="evidence" value="ECO:0007669"/>
    <property type="project" value="TreeGrafter"/>
</dbReference>
<dbReference type="PANTHER" id="PTHR43434:SF23">
    <property type="entry name" value="PHOSPHOGLYCOLATE PHOSPHATASE"/>
    <property type="match status" value="1"/>
</dbReference>
<accession>A0A0N0M175</accession>
<keyword evidence="6" id="KW-1185">Reference proteome</keyword>
<dbReference type="Gene3D" id="1.10.150.240">
    <property type="entry name" value="Putative phosphatase, domain 2"/>
    <property type="match status" value="1"/>
</dbReference>
<dbReference type="SFLD" id="SFLDG01129">
    <property type="entry name" value="C1.5:_HAD__Beta-PGM__Phosphata"/>
    <property type="match status" value="1"/>
</dbReference>
<dbReference type="PATRIC" id="fig|187330.3.peg.3261"/>
<dbReference type="SUPFAM" id="SSF56784">
    <property type="entry name" value="HAD-like"/>
    <property type="match status" value="1"/>
</dbReference>
<dbReference type="AlphaFoldDB" id="A0A0N0M175"/>
<evidence type="ECO:0000313" key="6">
    <source>
        <dbReference type="Proteomes" id="UP000037848"/>
    </source>
</evidence>
<protein>
    <submittedName>
        <fullName evidence="5">Haloacid dehalogenase</fullName>
    </submittedName>
</protein>
<dbReference type="SFLD" id="SFLDS00003">
    <property type="entry name" value="Haloacid_Dehalogenase"/>
    <property type="match status" value="1"/>
</dbReference>
<dbReference type="InterPro" id="IPR006439">
    <property type="entry name" value="HAD-SF_hydro_IA"/>
</dbReference>
<dbReference type="GO" id="GO:0046872">
    <property type="term" value="F:metal ion binding"/>
    <property type="evidence" value="ECO:0007669"/>
    <property type="project" value="UniProtKB-KW"/>
</dbReference>
<comment type="caution">
    <text evidence="5">The sequence shown here is derived from an EMBL/GenBank/DDBJ whole genome shotgun (WGS) entry which is preliminary data.</text>
</comment>
<name>A0A0N0M175_9GAMM</name>
<evidence type="ECO:0000256" key="2">
    <source>
        <dbReference type="ARBA" id="ARBA00022801"/>
    </source>
</evidence>
<keyword evidence="1" id="KW-0479">Metal-binding</keyword>
<dbReference type="Pfam" id="PF13419">
    <property type="entry name" value="HAD_2"/>
    <property type="match status" value="1"/>
</dbReference>
<keyword evidence="2" id="KW-0378">Hydrolase</keyword>
<evidence type="ECO:0000256" key="3">
    <source>
        <dbReference type="ARBA" id="ARBA00022842"/>
    </source>
</evidence>
<dbReference type="PANTHER" id="PTHR43434">
    <property type="entry name" value="PHOSPHOGLYCOLATE PHOSPHATASE"/>
    <property type="match status" value="1"/>
</dbReference>
<dbReference type="NCBIfam" id="TIGR01549">
    <property type="entry name" value="HAD-SF-IA-v1"/>
    <property type="match status" value="1"/>
</dbReference>
<dbReference type="Proteomes" id="UP000037848">
    <property type="component" value="Unassembled WGS sequence"/>
</dbReference>
<dbReference type="InterPro" id="IPR023214">
    <property type="entry name" value="HAD_sf"/>
</dbReference>
<organism evidence="5 6">
    <name type="scientific">Pseudoalteromonas porphyrae</name>
    <dbReference type="NCBI Taxonomy" id="187330"/>
    <lineage>
        <taxon>Bacteria</taxon>
        <taxon>Pseudomonadati</taxon>
        <taxon>Pseudomonadota</taxon>
        <taxon>Gammaproteobacteria</taxon>
        <taxon>Alteromonadales</taxon>
        <taxon>Pseudoalteromonadaceae</taxon>
        <taxon>Pseudoalteromonas</taxon>
    </lineage>
</organism>
<keyword evidence="3" id="KW-0460">Magnesium</keyword>
<evidence type="ECO:0000256" key="1">
    <source>
        <dbReference type="ARBA" id="ARBA00022723"/>
    </source>
</evidence>
<dbReference type="InterPro" id="IPR050155">
    <property type="entry name" value="HAD-like_hydrolase_sf"/>
</dbReference>
<dbReference type="STRING" id="187330.AMS58_03440"/>
<dbReference type="InterPro" id="IPR036412">
    <property type="entry name" value="HAD-like_sf"/>
</dbReference>
<evidence type="ECO:0000256" key="4">
    <source>
        <dbReference type="ARBA" id="ARBA00023277"/>
    </source>
</evidence>
<dbReference type="OrthoDB" id="9776368at2"/>
<sequence>MADSKTATPVISYDAFIFDLDGTLLDTADDLGAALNSVLVDHDQPQVSADIYRPAASNGAMALLEAGFGQQWHAHPKQGDLRQQLLNAYANNIATHSHCFSGIASLLIALEQKNIKWGIMTNKPGFLTTPLVSAITELKGAQAVVSGDTLAVAKPSPLPLLHTANLLGVEPTRCLYIGDAQRDIVAAKAANMHSATALWGYIPSVADAIGWQADFNWYSPIDAFNHI</sequence>
<dbReference type="GO" id="GO:0005829">
    <property type="term" value="C:cytosol"/>
    <property type="evidence" value="ECO:0007669"/>
    <property type="project" value="TreeGrafter"/>
</dbReference>
<proteinExistence type="predicted"/>
<keyword evidence="4" id="KW-0119">Carbohydrate metabolism</keyword>
<evidence type="ECO:0000313" key="5">
    <source>
        <dbReference type="EMBL" id="KPH64309.1"/>
    </source>
</evidence>
<dbReference type="GO" id="GO:0008967">
    <property type="term" value="F:phosphoglycolate phosphatase activity"/>
    <property type="evidence" value="ECO:0007669"/>
    <property type="project" value="TreeGrafter"/>
</dbReference>
<reference evidence="5 6" key="1">
    <citation type="submission" date="2015-08" db="EMBL/GenBank/DDBJ databases">
        <title>Draft Genome Sequence of Pseudoalteromonas porphyrae UCD-SED14.</title>
        <authorList>
            <person name="Coil D.A."/>
            <person name="Jospin G."/>
            <person name="Lee R.D."/>
            <person name="Eisen J.A."/>
        </authorList>
    </citation>
    <scope>NUCLEOTIDE SEQUENCE [LARGE SCALE GENOMIC DNA]</scope>
    <source>
        <strain evidence="5 6">UCD-SED14</strain>
    </source>
</reference>
<gene>
    <name evidence="5" type="ORF">ADS77_06405</name>
</gene>
<dbReference type="InterPro" id="IPR041492">
    <property type="entry name" value="HAD_2"/>
</dbReference>
<dbReference type="EMBL" id="LHPH01000005">
    <property type="protein sequence ID" value="KPH64309.1"/>
    <property type="molecule type" value="Genomic_DNA"/>
</dbReference>
<dbReference type="InterPro" id="IPR023198">
    <property type="entry name" value="PGP-like_dom2"/>
</dbReference>